<feature type="transmembrane region" description="Helical" evidence="6">
    <location>
        <begin position="209"/>
        <end position="229"/>
    </location>
</feature>
<dbReference type="GO" id="GO:0005886">
    <property type="term" value="C:plasma membrane"/>
    <property type="evidence" value="ECO:0007669"/>
    <property type="project" value="UniProtKB-SubCell"/>
</dbReference>
<name>A0A1I6IP22_9GAMM</name>
<dbReference type="InterPro" id="IPR043428">
    <property type="entry name" value="LivM-like"/>
</dbReference>
<dbReference type="Proteomes" id="UP000198644">
    <property type="component" value="Unassembled WGS sequence"/>
</dbReference>
<feature type="transmembrane region" description="Helical" evidence="6">
    <location>
        <begin position="94"/>
        <end position="116"/>
    </location>
</feature>
<organism evidence="7 8">
    <name type="scientific">Marinobacter daqiaonensis</name>
    <dbReference type="NCBI Taxonomy" id="650891"/>
    <lineage>
        <taxon>Bacteria</taxon>
        <taxon>Pseudomonadati</taxon>
        <taxon>Pseudomonadota</taxon>
        <taxon>Gammaproteobacteria</taxon>
        <taxon>Pseudomonadales</taxon>
        <taxon>Marinobacteraceae</taxon>
        <taxon>Marinobacter</taxon>
    </lineage>
</organism>
<dbReference type="InterPro" id="IPR001851">
    <property type="entry name" value="ABC_transp_permease"/>
</dbReference>
<accession>A0A1I6IP22</accession>
<proteinExistence type="predicted"/>
<dbReference type="AlphaFoldDB" id="A0A1I6IP22"/>
<evidence type="ECO:0000256" key="6">
    <source>
        <dbReference type="SAM" id="Phobius"/>
    </source>
</evidence>
<feature type="transmembrane region" description="Helical" evidence="6">
    <location>
        <begin position="16"/>
        <end position="34"/>
    </location>
</feature>
<feature type="transmembrane region" description="Helical" evidence="6">
    <location>
        <begin position="122"/>
        <end position="146"/>
    </location>
</feature>
<sequence>MLNRILSGDYPRSKPLTALLLIIVVSLLLGPFLFDGIRAFTTLGMICVFIMVVAAYDLMLGYTHIVSFAHTMFFGIGAYGVAMATSNIGSTFPAVLIGITGALALSFVLSLLLGLLSLRVKAIFFALVTLAVAFAFLSLVTQLYVITGGEDGMRVRVPRELGPAFRPLDGTLPGIDVPTLLKGLLTQPWNLGQVWQDSLFELRLSGRNVMYYALLAVSAGVFLFLLRLVNSPFGRVLQAIRENEFRAEALGYRTVVYRTAVVILAALVATLAGAAFALINRYVNPENTLNFELMVFILLMCVIGGMGTLYGAIVGSTLFILAQTYLQDLLKWVGQYTDGIPLVENLLGPGHWLLWFGLLFVLSVYFFPAGVVGQLRIWSMRRRSRDQQPPDGPEAEPLPQT</sequence>
<keyword evidence="8" id="KW-1185">Reference proteome</keyword>
<evidence type="ECO:0000256" key="5">
    <source>
        <dbReference type="ARBA" id="ARBA00023136"/>
    </source>
</evidence>
<keyword evidence="3 6" id="KW-0812">Transmembrane</keyword>
<keyword evidence="5 6" id="KW-0472">Membrane</keyword>
<comment type="subcellular location">
    <subcellularLocation>
        <location evidence="1">Cell inner membrane</location>
        <topology evidence="1">Multi-pass membrane protein</topology>
    </subcellularLocation>
</comment>
<dbReference type="Pfam" id="PF02653">
    <property type="entry name" value="BPD_transp_2"/>
    <property type="match status" value="1"/>
</dbReference>
<dbReference type="EMBL" id="FOYW01000001">
    <property type="protein sequence ID" value="SFR68482.1"/>
    <property type="molecule type" value="Genomic_DNA"/>
</dbReference>
<keyword evidence="2" id="KW-1003">Cell membrane</keyword>
<protein>
    <submittedName>
        <fullName evidence="7">Amino acid/amide ABC transporter membrane protein 2, HAAT family</fullName>
    </submittedName>
</protein>
<evidence type="ECO:0000256" key="4">
    <source>
        <dbReference type="ARBA" id="ARBA00022989"/>
    </source>
</evidence>
<feature type="transmembrane region" description="Helical" evidence="6">
    <location>
        <begin position="39"/>
        <end position="56"/>
    </location>
</feature>
<evidence type="ECO:0000313" key="7">
    <source>
        <dbReference type="EMBL" id="SFR68482.1"/>
    </source>
</evidence>
<dbReference type="PANTHER" id="PTHR30482:SF17">
    <property type="entry name" value="ABC TRANSPORTER ATP-BINDING PROTEIN"/>
    <property type="match status" value="1"/>
</dbReference>
<feature type="transmembrane region" description="Helical" evidence="6">
    <location>
        <begin position="291"/>
        <end position="322"/>
    </location>
</feature>
<feature type="transmembrane region" description="Helical" evidence="6">
    <location>
        <begin position="255"/>
        <end position="279"/>
    </location>
</feature>
<evidence type="ECO:0000256" key="1">
    <source>
        <dbReference type="ARBA" id="ARBA00004429"/>
    </source>
</evidence>
<evidence type="ECO:0000256" key="2">
    <source>
        <dbReference type="ARBA" id="ARBA00022475"/>
    </source>
</evidence>
<dbReference type="CDD" id="cd06581">
    <property type="entry name" value="TM_PBP1_LivM_like"/>
    <property type="match status" value="1"/>
</dbReference>
<evidence type="ECO:0000313" key="8">
    <source>
        <dbReference type="Proteomes" id="UP000198644"/>
    </source>
</evidence>
<dbReference type="RefSeq" id="WP_092013063.1">
    <property type="nucleotide sequence ID" value="NZ_FOYW01000001.1"/>
</dbReference>
<keyword evidence="4 6" id="KW-1133">Transmembrane helix</keyword>
<reference evidence="7 8" key="1">
    <citation type="submission" date="2016-10" db="EMBL/GenBank/DDBJ databases">
        <authorList>
            <person name="de Groot N.N."/>
        </authorList>
    </citation>
    <scope>NUCLEOTIDE SEQUENCE [LARGE SCALE GENOMIC DNA]</scope>
    <source>
        <strain evidence="7 8">CGMCC 1.9167</strain>
    </source>
</reference>
<feature type="transmembrane region" description="Helical" evidence="6">
    <location>
        <begin position="62"/>
        <end position="82"/>
    </location>
</feature>
<dbReference type="GO" id="GO:0015658">
    <property type="term" value="F:branched-chain amino acid transmembrane transporter activity"/>
    <property type="evidence" value="ECO:0007669"/>
    <property type="project" value="InterPro"/>
</dbReference>
<dbReference type="STRING" id="650891.SAMN05216203_2551"/>
<evidence type="ECO:0000256" key="3">
    <source>
        <dbReference type="ARBA" id="ARBA00022692"/>
    </source>
</evidence>
<gene>
    <name evidence="7" type="ORF">SAMN05216203_2551</name>
</gene>
<dbReference type="OrthoDB" id="9034298at2"/>
<dbReference type="PANTHER" id="PTHR30482">
    <property type="entry name" value="HIGH-AFFINITY BRANCHED-CHAIN AMINO ACID TRANSPORT SYSTEM PERMEASE"/>
    <property type="match status" value="1"/>
</dbReference>
<feature type="transmembrane region" description="Helical" evidence="6">
    <location>
        <begin position="352"/>
        <end position="375"/>
    </location>
</feature>